<dbReference type="GO" id="GO:0003676">
    <property type="term" value="F:nucleic acid binding"/>
    <property type="evidence" value="ECO:0007669"/>
    <property type="project" value="InterPro"/>
</dbReference>
<evidence type="ECO:0000313" key="2">
    <source>
        <dbReference type="EMBL" id="KAH1121591.1"/>
    </source>
</evidence>
<evidence type="ECO:0000259" key="1">
    <source>
        <dbReference type="Pfam" id="PF13456"/>
    </source>
</evidence>
<organism evidence="2 3">
    <name type="scientific">Gossypium stocksii</name>
    <dbReference type="NCBI Taxonomy" id="47602"/>
    <lineage>
        <taxon>Eukaryota</taxon>
        <taxon>Viridiplantae</taxon>
        <taxon>Streptophyta</taxon>
        <taxon>Embryophyta</taxon>
        <taxon>Tracheophyta</taxon>
        <taxon>Spermatophyta</taxon>
        <taxon>Magnoliopsida</taxon>
        <taxon>eudicotyledons</taxon>
        <taxon>Gunneridae</taxon>
        <taxon>Pentapetalae</taxon>
        <taxon>rosids</taxon>
        <taxon>malvids</taxon>
        <taxon>Malvales</taxon>
        <taxon>Malvaceae</taxon>
        <taxon>Malvoideae</taxon>
        <taxon>Gossypium</taxon>
    </lineage>
</organism>
<name>A0A9D3WCS8_9ROSI</name>
<dbReference type="InterPro" id="IPR036397">
    <property type="entry name" value="RNaseH_sf"/>
</dbReference>
<dbReference type="PANTHER" id="PTHR47723">
    <property type="entry name" value="OS05G0353850 PROTEIN"/>
    <property type="match status" value="1"/>
</dbReference>
<dbReference type="Proteomes" id="UP000828251">
    <property type="component" value="Unassembled WGS sequence"/>
</dbReference>
<dbReference type="GO" id="GO:0004523">
    <property type="term" value="F:RNA-DNA hybrid ribonuclease activity"/>
    <property type="evidence" value="ECO:0007669"/>
    <property type="project" value="InterPro"/>
</dbReference>
<evidence type="ECO:0000313" key="3">
    <source>
        <dbReference type="Proteomes" id="UP000828251"/>
    </source>
</evidence>
<dbReference type="InterPro" id="IPR012337">
    <property type="entry name" value="RNaseH-like_sf"/>
</dbReference>
<dbReference type="Gene3D" id="3.30.420.10">
    <property type="entry name" value="Ribonuclease H-like superfamily/Ribonuclease H"/>
    <property type="match status" value="1"/>
</dbReference>
<sequence length="108" mass="12160">MDGTVKIDFGYAAAREDLRDEQGEWLFGFNKRLGKCSIFDVELWGILDGLSLLQVKQCEIVLIRTDSLEVIEVIQDPDLKSSCLAFVTTRFSVVSKIVVQGHQIQRLG</sequence>
<dbReference type="OrthoDB" id="1002594at2759"/>
<keyword evidence="3" id="KW-1185">Reference proteome</keyword>
<dbReference type="SUPFAM" id="SSF53098">
    <property type="entry name" value="Ribonuclease H-like"/>
    <property type="match status" value="1"/>
</dbReference>
<protein>
    <recommendedName>
        <fullName evidence="1">RNase H type-1 domain-containing protein</fullName>
    </recommendedName>
</protein>
<gene>
    <name evidence="2" type="ORF">J1N35_004751</name>
</gene>
<dbReference type="PANTHER" id="PTHR47723:SF19">
    <property type="entry name" value="POLYNUCLEOTIDYL TRANSFERASE, RIBONUCLEASE H-LIKE SUPERFAMILY PROTEIN"/>
    <property type="match status" value="1"/>
</dbReference>
<reference evidence="2 3" key="1">
    <citation type="journal article" date="2021" name="Plant Biotechnol. J.">
        <title>Multi-omics assisted identification of the key and species-specific regulatory components of drought-tolerant mechanisms in Gossypium stocksii.</title>
        <authorList>
            <person name="Yu D."/>
            <person name="Ke L."/>
            <person name="Zhang D."/>
            <person name="Wu Y."/>
            <person name="Sun Y."/>
            <person name="Mei J."/>
            <person name="Sun J."/>
            <person name="Sun Y."/>
        </authorList>
    </citation>
    <scope>NUCLEOTIDE SEQUENCE [LARGE SCALE GENOMIC DNA]</scope>
    <source>
        <strain evidence="3">cv. E1</strain>
        <tissue evidence="2">Leaf</tissue>
    </source>
</reference>
<dbReference type="EMBL" id="JAIQCV010000002">
    <property type="protein sequence ID" value="KAH1121591.1"/>
    <property type="molecule type" value="Genomic_DNA"/>
</dbReference>
<dbReference type="InterPro" id="IPR044730">
    <property type="entry name" value="RNase_H-like_dom_plant"/>
</dbReference>
<dbReference type="AlphaFoldDB" id="A0A9D3WCS8"/>
<comment type="caution">
    <text evidence="2">The sequence shown here is derived from an EMBL/GenBank/DDBJ whole genome shotgun (WGS) entry which is preliminary data.</text>
</comment>
<proteinExistence type="predicted"/>
<accession>A0A9D3WCS8</accession>
<dbReference type="CDD" id="cd06222">
    <property type="entry name" value="RNase_H_like"/>
    <property type="match status" value="1"/>
</dbReference>
<feature type="domain" description="RNase H type-1" evidence="1">
    <location>
        <begin position="2"/>
        <end position="80"/>
    </location>
</feature>
<dbReference type="InterPro" id="IPR053151">
    <property type="entry name" value="RNase_H-like"/>
</dbReference>
<dbReference type="Pfam" id="PF13456">
    <property type="entry name" value="RVT_3"/>
    <property type="match status" value="1"/>
</dbReference>
<dbReference type="InterPro" id="IPR002156">
    <property type="entry name" value="RNaseH_domain"/>
</dbReference>